<dbReference type="EMBL" id="JBHFEH010000004">
    <property type="protein sequence ID" value="KAL2057636.1"/>
    <property type="molecule type" value="Genomic_DNA"/>
</dbReference>
<organism evidence="1 2">
    <name type="scientific">Lepraria finkii</name>
    <dbReference type="NCBI Taxonomy" id="1340010"/>
    <lineage>
        <taxon>Eukaryota</taxon>
        <taxon>Fungi</taxon>
        <taxon>Dikarya</taxon>
        <taxon>Ascomycota</taxon>
        <taxon>Pezizomycotina</taxon>
        <taxon>Lecanoromycetes</taxon>
        <taxon>OSLEUM clade</taxon>
        <taxon>Lecanoromycetidae</taxon>
        <taxon>Lecanorales</taxon>
        <taxon>Lecanorineae</taxon>
        <taxon>Stereocaulaceae</taxon>
        <taxon>Lepraria</taxon>
    </lineage>
</organism>
<keyword evidence="2" id="KW-1185">Reference proteome</keyword>
<protein>
    <submittedName>
        <fullName evidence="1">Uncharacterized protein</fullName>
    </submittedName>
</protein>
<dbReference type="PANTHER" id="PTHR10039:SF15">
    <property type="entry name" value="NACHT DOMAIN-CONTAINING PROTEIN"/>
    <property type="match status" value="1"/>
</dbReference>
<reference evidence="1 2" key="1">
    <citation type="submission" date="2024-09" db="EMBL/GenBank/DDBJ databases">
        <title>Rethinking Asexuality: The Enigmatic Case of Functional Sexual Genes in Lepraria (Stereocaulaceae).</title>
        <authorList>
            <person name="Doellman M."/>
            <person name="Sun Y."/>
            <person name="Barcenas-Pena A."/>
            <person name="Lumbsch H.T."/>
            <person name="Grewe F."/>
        </authorList>
    </citation>
    <scope>NUCLEOTIDE SEQUENCE [LARGE SCALE GENOMIC DNA]</scope>
    <source>
        <strain evidence="1 2">Grewe 0041</strain>
    </source>
</reference>
<comment type="caution">
    <text evidence="1">The sequence shown here is derived from an EMBL/GenBank/DDBJ whole genome shotgun (WGS) entry which is preliminary data.</text>
</comment>
<evidence type="ECO:0000313" key="1">
    <source>
        <dbReference type="EMBL" id="KAL2057636.1"/>
    </source>
</evidence>
<accession>A0ABR4BKU4</accession>
<dbReference type="PANTHER" id="PTHR10039">
    <property type="entry name" value="AMELOGENIN"/>
    <property type="match status" value="1"/>
</dbReference>
<evidence type="ECO:0000313" key="2">
    <source>
        <dbReference type="Proteomes" id="UP001590951"/>
    </source>
</evidence>
<proteinExistence type="predicted"/>
<sequence>MSRDGLLLHLRKYSNLDNTRPFLTSRLNVDIPRTFSPMLRVEIAASTPDITACLESEMHKSNRFGALYSEDLKQEIIKRSVEKTYGYFLLASLQIDSLCKQISSSRVRAALEVLPTAVFATYDDAFKRIVDQSKDHAELGMRVTSLVFCAMRSLKIEELGHALAVQTGDCTLDRGDLTIPEIILGATAGLVSTFQSEYRWGEAHLSSRLVHYTLQEYLDADRS</sequence>
<dbReference type="Proteomes" id="UP001590951">
    <property type="component" value="Unassembled WGS sequence"/>
</dbReference>
<name>A0ABR4BKU4_9LECA</name>
<gene>
    <name evidence="1" type="ORF">ABVK25_002020</name>
</gene>